<feature type="domain" description="PPIase FKBP-type" evidence="8">
    <location>
        <begin position="158"/>
        <end position="244"/>
    </location>
</feature>
<dbReference type="PROSITE" id="PS50059">
    <property type="entry name" value="FKBP_PPIASE"/>
    <property type="match status" value="1"/>
</dbReference>
<protein>
    <recommendedName>
        <fullName evidence="6">Peptidyl-prolyl cis-trans isomerase</fullName>
        <ecNumber evidence="6">5.2.1.8</ecNumber>
    </recommendedName>
</protein>
<feature type="chain" id="PRO_5047289881" description="Peptidyl-prolyl cis-trans isomerase" evidence="7">
    <location>
        <begin position="26"/>
        <end position="253"/>
    </location>
</feature>
<keyword evidence="7" id="KW-0732">Signal</keyword>
<dbReference type="PANTHER" id="PTHR43811">
    <property type="entry name" value="FKBP-TYPE PEPTIDYL-PROLYL CIS-TRANS ISOMERASE FKPA"/>
    <property type="match status" value="1"/>
</dbReference>
<evidence type="ECO:0000259" key="8">
    <source>
        <dbReference type="PROSITE" id="PS50059"/>
    </source>
</evidence>
<evidence type="ECO:0000313" key="10">
    <source>
        <dbReference type="Proteomes" id="UP001430149"/>
    </source>
</evidence>
<proteinExistence type="inferred from homology"/>
<evidence type="ECO:0000256" key="6">
    <source>
        <dbReference type="RuleBase" id="RU003915"/>
    </source>
</evidence>
<reference evidence="9" key="1">
    <citation type="submission" date="2020-10" db="EMBL/GenBank/DDBJ databases">
        <title>Phylogeny of dyella-like bacteria.</title>
        <authorList>
            <person name="Fu J."/>
        </authorList>
    </citation>
    <scope>NUCLEOTIDE SEQUENCE</scope>
    <source>
        <strain evidence="9">DHOC52</strain>
    </source>
</reference>
<gene>
    <name evidence="9" type="ORF">ISP19_11330</name>
</gene>
<dbReference type="InterPro" id="IPR036944">
    <property type="entry name" value="PPIase_FKBP_N_sf"/>
</dbReference>
<dbReference type="PANTHER" id="PTHR43811:SF23">
    <property type="entry name" value="FKBP-TYPE 22 KDA PEPTIDYL-PROLYL CIS-TRANS ISOMERASE"/>
    <property type="match status" value="1"/>
</dbReference>
<organism evidence="9 10">
    <name type="scientific">Dyella flava</name>
    <dbReference type="NCBI Taxonomy" id="1920170"/>
    <lineage>
        <taxon>Bacteria</taxon>
        <taxon>Pseudomonadati</taxon>
        <taxon>Pseudomonadota</taxon>
        <taxon>Gammaproteobacteria</taxon>
        <taxon>Lysobacterales</taxon>
        <taxon>Rhodanobacteraceae</taxon>
        <taxon>Dyella</taxon>
    </lineage>
</organism>
<dbReference type="Pfam" id="PF00254">
    <property type="entry name" value="FKBP_C"/>
    <property type="match status" value="1"/>
</dbReference>
<dbReference type="GO" id="GO:0016853">
    <property type="term" value="F:isomerase activity"/>
    <property type="evidence" value="ECO:0007669"/>
    <property type="project" value="UniProtKB-KW"/>
</dbReference>
<comment type="similarity">
    <text evidence="2 6">Belongs to the FKBP-type PPIase family.</text>
</comment>
<comment type="catalytic activity">
    <reaction evidence="1 5 6">
        <text>[protein]-peptidylproline (omega=180) = [protein]-peptidylproline (omega=0)</text>
        <dbReference type="Rhea" id="RHEA:16237"/>
        <dbReference type="Rhea" id="RHEA-COMP:10747"/>
        <dbReference type="Rhea" id="RHEA-COMP:10748"/>
        <dbReference type="ChEBI" id="CHEBI:83833"/>
        <dbReference type="ChEBI" id="CHEBI:83834"/>
        <dbReference type="EC" id="5.2.1.8"/>
    </reaction>
</comment>
<evidence type="ECO:0000256" key="2">
    <source>
        <dbReference type="ARBA" id="ARBA00006577"/>
    </source>
</evidence>
<dbReference type="Proteomes" id="UP001430149">
    <property type="component" value="Unassembled WGS sequence"/>
</dbReference>
<accession>A0ABS2K500</accession>
<keyword evidence="10" id="KW-1185">Reference proteome</keyword>
<evidence type="ECO:0000256" key="4">
    <source>
        <dbReference type="ARBA" id="ARBA00023235"/>
    </source>
</evidence>
<dbReference type="EMBL" id="JADIKE010000035">
    <property type="protein sequence ID" value="MBM7125959.1"/>
    <property type="molecule type" value="Genomic_DNA"/>
</dbReference>
<evidence type="ECO:0000256" key="7">
    <source>
        <dbReference type="SAM" id="SignalP"/>
    </source>
</evidence>
<evidence type="ECO:0000256" key="5">
    <source>
        <dbReference type="PROSITE-ProRule" id="PRU00277"/>
    </source>
</evidence>
<dbReference type="Gene3D" id="1.10.287.460">
    <property type="entry name" value="Peptidyl-prolyl cis-trans isomerase, FKBP-type, N-terminal domain"/>
    <property type="match status" value="1"/>
</dbReference>
<evidence type="ECO:0000313" key="9">
    <source>
        <dbReference type="EMBL" id="MBM7125959.1"/>
    </source>
</evidence>
<evidence type="ECO:0000256" key="3">
    <source>
        <dbReference type="ARBA" id="ARBA00023110"/>
    </source>
</evidence>
<dbReference type="EC" id="5.2.1.8" evidence="6"/>
<dbReference type="PROSITE" id="PS51257">
    <property type="entry name" value="PROKAR_LIPOPROTEIN"/>
    <property type="match status" value="1"/>
</dbReference>
<dbReference type="Pfam" id="PF01346">
    <property type="entry name" value="FKBP_N"/>
    <property type="match status" value="1"/>
</dbReference>
<feature type="signal peptide" evidence="7">
    <location>
        <begin position="1"/>
        <end position="25"/>
    </location>
</feature>
<dbReference type="SUPFAM" id="SSF54534">
    <property type="entry name" value="FKBP-like"/>
    <property type="match status" value="1"/>
</dbReference>
<sequence length="253" mass="27691">MEKVMAHTRWLVSGFLLLAACAVQAQQAPAVSNQQEPPPAKLDKHKLSYAIGYRIGTQFSEGDFPVDMAVLQKAIEDAYAKRPPAVSKEDMYQQLVALGERMHEQAMAEYNRIAAENAHKSAEFLSHNASLPGVVQLPSGIQYSVIKKGDGTVNPGIDSLVTVNYRGMLIDGTEFDSTWAHGAPVSFTVDRVIRGWQYVIPRMHVGDRWKVVIPPALAYGEHGALPRIGPNQALVFDIELLDIKPPNPQAAGP</sequence>
<dbReference type="InterPro" id="IPR001179">
    <property type="entry name" value="PPIase_FKBP_dom"/>
</dbReference>
<name>A0ABS2K500_9GAMM</name>
<keyword evidence="3 5" id="KW-0697">Rotamase</keyword>
<comment type="caution">
    <text evidence="9">The sequence shown here is derived from an EMBL/GenBank/DDBJ whole genome shotgun (WGS) entry which is preliminary data.</text>
</comment>
<dbReference type="Gene3D" id="3.10.50.40">
    <property type="match status" value="1"/>
</dbReference>
<dbReference type="InterPro" id="IPR000774">
    <property type="entry name" value="PPIase_FKBP_N"/>
</dbReference>
<evidence type="ECO:0000256" key="1">
    <source>
        <dbReference type="ARBA" id="ARBA00000971"/>
    </source>
</evidence>
<dbReference type="InterPro" id="IPR046357">
    <property type="entry name" value="PPIase_dom_sf"/>
</dbReference>
<keyword evidence="4 5" id="KW-0413">Isomerase</keyword>